<name>A0A1T4KHM4_9ENTE</name>
<evidence type="ECO:0000256" key="1">
    <source>
        <dbReference type="ARBA" id="ARBA00004202"/>
    </source>
</evidence>
<gene>
    <name evidence="7" type="ORF">SAMN02745116_00262</name>
</gene>
<keyword evidence="4 7" id="KW-0808">Transferase</keyword>
<dbReference type="InterPro" id="IPR051612">
    <property type="entry name" value="Teichoic_Acid_Biosynth"/>
</dbReference>
<dbReference type="Proteomes" id="UP000190328">
    <property type="component" value="Unassembled WGS sequence"/>
</dbReference>
<evidence type="ECO:0000256" key="5">
    <source>
        <dbReference type="ARBA" id="ARBA00022944"/>
    </source>
</evidence>
<dbReference type="EMBL" id="FUXI01000002">
    <property type="protein sequence ID" value="SJZ41929.1"/>
    <property type="molecule type" value="Genomic_DNA"/>
</dbReference>
<comment type="subcellular location">
    <subcellularLocation>
        <location evidence="1">Cell membrane</location>
        <topology evidence="1">Peripheral membrane protein</topology>
    </subcellularLocation>
</comment>
<accession>A0A1T4KHM4</accession>
<reference evidence="7 8" key="1">
    <citation type="submission" date="2017-02" db="EMBL/GenBank/DDBJ databases">
        <authorList>
            <person name="Peterson S.W."/>
        </authorList>
    </citation>
    <scope>NUCLEOTIDE SEQUENCE [LARGE SCALE GENOMIC DNA]</scope>
    <source>
        <strain evidence="7 8">ATCC BAA-1030</strain>
    </source>
</reference>
<dbReference type="PANTHER" id="PTHR37316:SF1">
    <property type="entry name" value="TEICHOIC ACID GLYCEROL-PHOSPHATE PRIMASE"/>
    <property type="match status" value="1"/>
</dbReference>
<dbReference type="GO" id="GO:0005886">
    <property type="term" value="C:plasma membrane"/>
    <property type="evidence" value="ECO:0007669"/>
    <property type="project" value="UniProtKB-SubCell"/>
</dbReference>
<dbReference type="Pfam" id="PF04464">
    <property type="entry name" value="Glyphos_transf"/>
    <property type="match status" value="1"/>
</dbReference>
<evidence type="ECO:0000313" key="8">
    <source>
        <dbReference type="Proteomes" id="UP000190328"/>
    </source>
</evidence>
<dbReference type="GO" id="GO:0047355">
    <property type="term" value="F:CDP-glycerol glycerophosphotransferase activity"/>
    <property type="evidence" value="ECO:0007669"/>
    <property type="project" value="InterPro"/>
</dbReference>
<dbReference type="PANTHER" id="PTHR37316">
    <property type="entry name" value="TEICHOIC ACID GLYCEROL-PHOSPHATE PRIMASE"/>
    <property type="match status" value="1"/>
</dbReference>
<sequence length="400" mass="46149">MLKTAYMNAVHFVSQMHAKGETEKVVYLMSFSDNNTHLLNELANFYENRLVVCYTKNTLKEALRLEKLGVEILCLDEKRTLFRKILPILSKTKLILADNYFVVLGGIEMHPEVKVIQLWHAVGAMKKFGWDAVSTAQKSANDKARYTSVYAKFTHFVVASEKMARVFEQSWLAGPEKMLKFGNPRCDVYFDKEFLKKSKEKFLETLPEAKEKKVIMYAPTFREAGFGKVPLGLKQMNAFLERENLLLYVRLHPKEIGLQKEIQGYSSICSSIGILQLEEILPNIDLLISDYSSVPFEYTLAKPEGKLFFYVPDCEQYEQEVGLSEGYREWVPGEIFETQGELMRAIQEFAHPKEEEISEDVARPSFKRVPITFAAFNQLWNTKNNGMATQRLMDYLKAMK</sequence>
<evidence type="ECO:0000256" key="2">
    <source>
        <dbReference type="ARBA" id="ARBA00010488"/>
    </source>
</evidence>
<dbReference type="SUPFAM" id="SSF53756">
    <property type="entry name" value="UDP-Glycosyltransferase/glycogen phosphorylase"/>
    <property type="match status" value="1"/>
</dbReference>
<evidence type="ECO:0000313" key="7">
    <source>
        <dbReference type="EMBL" id="SJZ41929.1"/>
    </source>
</evidence>
<dbReference type="InterPro" id="IPR043149">
    <property type="entry name" value="TagF_N"/>
</dbReference>
<dbReference type="GO" id="GO:0019350">
    <property type="term" value="P:teichoic acid biosynthetic process"/>
    <property type="evidence" value="ECO:0007669"/>
    <property type="project" value="UniProtKB-KW"/>
</dbReference>
<dbReference type="InterPro" id="IPR043148">
    <property type="entry name" value="TagF_C"/>
</dbReference>
<protein>
    <submittedName>
        <fullName evidence="7">CDP-glycerol glycerophosphotransferase, TagB/SpsB family</fullName>
    </submittedName>
</protein>
<organism evidence="7 8">
    <name type="scientific">Pilibacter termitis</name>
    <dbReference type="NCBI Taxonomy" id="263852"/>
    <lineage>
        <taxon>Bacteria</taxon>
        <taxon>Bacillati</taxon>
        <taxon>Bacillota</taxon>
        <taxon>Bacilli</taxon>
        <taxon>Lactobacillales</taxon>
        <taxon>Enterococcaceae</taxon>
        <taxon>Pilibacter</taxon>
    </lineage>
</organism>
<dbReference type="RefSeq" id="WP_159443161.1">
    <property type="nucleotide sequence ID" value="NZ_FUXI01000002.1"/>
</dbReference>
<dbReference type="Gene3D" id="3.40.50.11820">
    <property type="match status" value="1"/>
</dbReference>
<dbReference type="InterPro" id="IPR007554">
    <property type="entry name" value="Glycerophosphate_synth"/>
</dbReference>
<comment type="similarity">
    <text evidence="2">Belongs to the CDP-glycerol glycerophosphotransferase family.</text>
</comment>
<keyword evidence="3" id="KW-1003">Cell membrane</keyword>
<keyword evidence="5" id="KW-0777">Teichoic acid biosynthesis</keyword>
<keyword evidence="8" id="KW-1185">Reference proteome</keyword>
<evidence type="ECO:0000256" key="6">
    <source>
        <dbReference type="ARBA" id="ARBA00023136"/>
    </source>
</evidence>
<proteinExistence type="inferred from homology"/>
<evidence type="ECO:0000256" key="4">
    <source>
        <dbReference type="ARBA" id="ARBA00022679"/>
    </source>
</evidence>
<dbReference type="OrthoDB" id="9811865at2"/>
<evidence type="ECO:0000256" key="3">
    <source>
        <dbReference type="ARBA" id="ARBA00022475"/>
    </source>
</evidence>
<dbReference type="STRING" id="263852.SAMN02745116_00262"/>
<dbReference type="Gene3D" id="3.40.50.12580">
    <property type="match status" value="1"/>
</dbReference>
<keyword evidence="6" id="KW-0472">Membrane</keyword>
<dbReference type="AlphaFoldDB" id="A0A1T4KHM4"/>